<evidence type="ECO:0000256" key="1">
    <source>
        <dbReference type="ARBA" id="ARBA00007401"/>
    </source>
</evidence>
<dbReference type="Pfam" id="PF18565">
    <property type="entry name" value="Glyco_hydro2_C5"/>
    <property type="match status" value="1"/>
</dbReference>
<accession>A0A6B9ZM06</accession>
<dbReference type="KEGG" id="chih:GWR21_24475"/>
<evidence type="ECO:0000259" key="6">
    <source>
        <dbReference type="Pfam" id="PF02836"/>
    </source>
</evidence>
<dbReference type="Pfam" id="PF02837">
    <property type="entry name" value="Glyco_hydro_2_N"/>
    <property type="match status" value="1"/>
</dbReference>
<dbReference type="SUPFAM" id="SSF51445">
    <property type="entry name" value="(Trans)glycosidases"/>
    <property type="match status" value="1"/>
</dbReference>
<dbReference type="InterPro" id="IPR006102">
    <property type="entry name" value="Ig-like_GH2"/>
</dbReference>
<evidence type="ECO:0000259" key="9">
    <source>
        <dbReference type="Pfam" id="PF18565"/>
    </source>
</evidence>
<dbReference type="Pfam" id="PF16355">
    <property type="entry name" value="DUF4982"/>
    <property type="match status" value="1"/>
</dbReference>
<feature type="domain" description="DUF4982" evidence="8">
    <location>
        <begin position="615"/>
        <end position="670"/>
    </location>
</feature>
<feature type="signal peptide" evidence="4">
    <location>
        <begin position="1"/>
        <end position="20"/>
    </location>
</feature>
<evidence type="ECO:0000256" key="2">
    <source>
        <dbReference type="ARBA" id="ARBA00022801"/>
    </source>
</evidence>
<dbReference type="GO" id="GO:0004553">
    <property type="term" value="F:hydrolase activity, hydrolyzing O-glycosyl compounds"/>
    <property type="evidence" value="ECO:0007669"/>
    <property type="project" value="InterPro"/>
</dbReference>
<keyword evidence="4" id="KW-0732">Signal</keyword>
<evidence type="ECO:0000256" key="4">
    <source>
        <dbReference type="SAM" id="SignalP"/>
    </source>
</evidence>
<keyword evidence="3" id="KW-0326">Glycosidase</keyword>
<dbReference type="PROSITE" id="PS00608">
    <property type="entry name" value="GLYCOSYL_HYDROL_F2_2"/>
    <property type="match status" value="1"/>
</dbReference>
<feature type="chain" id="PRO_5025382812" evidence="4">
    <location>
        <begin position="21"/>
        <end position="797"/>
    </location>
</feature>
<comment type="similarity">
    <text evidence="1">Belongs to the glycosyl hydrolase 2 family.</text>
</comment>
<dbReference type="InterPro" id="IPR006103">
    <property type="entry name" value="Glyco_hydro_2_cat"/>
</dbReference>
<dbReference type="InterPro" id="IPR032311">
    <property type="entry name" value="DUF4982"/>
</dbReference>
<dbReference type="SUPFAM" id="SSF49785">
    <property type="entry name" value="Galactose-binding domain-like"/>
    <property type="match status" value="1"/>
</dbReference>
<dbReference type="Gene3D" id="3.20.20.80">
    <property type="entry name" value="Glycosidases"/>
    <property type="match status" value="1"/>
</dbReference>
<dbReference type="PANTHER" id="PTHR42732:SF1">
    <property type="entry name" value="BETA-MANNOSIDASE"/>
    <property type="match status" value="1"/>
</dbReference>
<dbReference type="SUPFAM" id="SSF49373">
    <property type="entry name" value="Invasin/intimin cell-adhesion fragments"/>
    <property type="match status" value="1"/>
</dbReference>
<feature type="domain" description="Glycoside hydrolase family 2 catalytic" evidence="6">
    <location>
        <begin position="304"/>
        <end position="480"/>
    </location>
</feature>
<feature type="domain" description="Glycoside hydrolase family 2" evidence="9">
    <location>
        <begin position="687"/>
        <end position="788"/>
    </location>
</feature>
<keyword evidence="2" id="KW-0378">Hydrolase</keyword>
<dbReference type="InterPro" id="IPR051913">
    <property type="entry name" value="GH2_Domain-Containing"/>
</dbReference>
<dbReference type="InterPro" id="IPR017853">
    <property type="entry name" value="GH"/>
</dbReference>
<dbReference type="AlphaFoldDB" id="A0A6B9ZM06"/>
<dbReference type="InterPro" id="IPR040605">
    <property type="entry name" value="Glyco_hydro2_dom5"/>
</dbReference>
<dbReference type="SUPFAM" id="SSF49303">
    <property type="entry name" value="beta-Galactosidase/glucuronidase domain"/>
    <property type="match status" value="1"/>
</dbReference>
<dbReference type="Gene3D" id="2.60.40.10">
    <property type="entry name" value="Immunoglobulins"/>
    <property type="match status" value="3"/>
</dbReference>
<protein>
    <submittedName>
        <fullName evidence="10">DUF4982 domain-containing protein</fullName>
    </submittedName>
</protein>
<evidence type="ECO:0000259" key="7">
    <source>
        <dbReference type="Pfam" id="PF02837"/>
    </source>
</evidence>
<evidence type="ECO:0000313" key="10">
    <source>
        <dbReference type="EMBL" id="QHS62621.1"/>
    </source>
</evidence>
<evidence type="ECO:0000259" key="5">
    <source>
        <dbReference type="Pfam" id="PF00703"/>
    </source>
</evidence>
<organism evidence="10 11">
    <name type="scientific">Chitinophaga agri</name>
    <dbReference type="NCBI Taxonomy" id="2703787"/>
    <lineage>
        <taxon>Bacteria</taxon>
        <taxon>Pseudomonadati</taxon>
        <taxon>Bacteroidota</taxon>
        <taxon>Chitinophagia</taxon>
        <taxon>Chitinophagales</taxon>
        <taxon>Chitinophagaceae</taxon>
        <taxon>Chitinophaga</taxon>
    </lineage>
</organism>
<reference evidence="10 11" key="1">
    <citation type="submission" date="2020-01" db="EMBL/GenBank/DDBJ databases">
        <title>Complete genome sequence of Chitinophaga sp. H33E-04 isolated from quinoa roots.</title>
        <authorList>
            <person name="Weon H.-Y."/>
            <person name="Lee S.A."/>
        </authorList>
    </citation>
    <scope>NUCLEOTIDE SEQUENCE [LARGE SCALE GENOMIC DNA]</scope>
    <source>
        <strain evidence="10 11">H33E-04</strain>
    </source>
</reference>
<name>A0A6B9ZM06_9BACT</name>
<dbReference type="InterPro" id="IPR013783">
    <property type="entry name" value="Ig-like_fold"/>
</dbReference>
<dbReference type="InterPro" id="IPR006101">
    <property type="entry name" value="Glyco_hydro_2"/>
</dbReference>
<evidence type="ECO:0000259" key="8">
    <source>
        <dbReference type="Pfam" id="PF16355"/>
    </source>
</evidence>
<dbReference type="InterPro" id="IPR008979">
    <property type="entry name" value="Galactose-bd-like_sf"/>
</dbReference>
<feature type="domain" description="Glycoside hydrolase family 2 immunoglobulin-like beta-sandwich" evidence="5">
    <location>
        <begin position="189"/>
        <end position="294"/>
    </location>
</feature>
<dbReference type="InterPro" id="IPR008964">
    <property type="entry name" value="Invasin/intimin_cell_adhesion"/>
</dbReference>
<dbReference type="PANTHER" id="PTHR42732">
    <property type="entry name" value="BETA-GALACTOSIDASE"/>
    <property type="match status" value="1"/>
</dbReference>
<dbReference type="Pfam" id="PF00703">
    <property type="entry name" value="Glyco_hydro_2"/>
    <property type="match status" value="1"/>
</dbReference>
<dbReference type="InterPro" id="IPR006104">
    <property type="entry name" value="Glyco_hydro_2_N"/>
</dbReference>
<dbReference type="Proteomes" id="UP000476411">
    <property type="component" value="Chromosome"/>
</dbReference>
<feature type="domain" description="Glycosyl hydrolases family 2 sugar binding" evidence="7">
    <location>
        <begin position="84"/>
        <end position="178"/>
    </location>
</feature>
<dbReference type="Pfam" id="PF02836">
    <property type="entry name" value="Glyco_hydro_2_C"/>
    <property type="match status" value="1"/>
</dbReference>
<dbReference type="GO" id="GO:0005975">
    <property type="term" value="P:carbohydrate metabolic process"/>
    <property type="evidence" value="ECO:0007669"/>
    <property type="project" value="InterPro"/>
</dbReference>
<evidence type="ECO:0000313" key="11">
    <source>
        <dbReference type="Proteomes" id="UP000476411"/>
    </source>
</evidence>
<gene>
    <name evidence="10" type="ORF">GWR21_24475</name>
</gene>
<dbReference type="PRINTS" id="PR00132">
    <property type="entry name" value="GLHYDRLASE2"/>
</dbReference>
<evidence type="ECO:0000256" key="3">
    <source>
        <dbReference type="ARBA" id="ARBA00023295"/>
    </source>
</evidence>
<dbReference type="EMBL" id="CP048113">
    <property type="protein sequence ID" value="QHS62621.1"/>
    <property type="molecule type" value="Genomic_DNA"/>
</dbReference>
<dbReference type="Gene3D" id="2.60.120.260">
    <property type="entry name" value="Galactose-binding domain-like"/>
    <property type="match status" value="1"/>
</dbReference>
<keyword evidence="11" id="KW-1185">Reference proteome</keyword>
<dbReference type="InterPro" id="IPR023232">
    <property type="entry name" value="Glyco_hydro_2_AS"/>
</dbReference>
<sequence length="797" mass="89864">MTRCLLVVSLIFFFCVKAHAQRVQLFDDNWLFWRGAAQGAEDTLFSDAGWRKVSLPHDWSIEDLPGTVSPFDKGALSQVSGGFTTGGSGWYRKHFAMPASNKGKRIIVQFDGVYMHAQVWINGKKLGKHPYGYTSFWYDITPHLRYDRDNILTVKVRNEGENSRWYAGSGIYRHVWLKTIEPVHVAQWGTFITTPVVNKQAAAVQIVTTLKNETAAAVNTTLLTRIVDAKGRTVAESKGQQAINANRDSVMQQTLQVKTPVLWDVNAPVLYTAVSYVYVDNMIKDSLATPFGIRTITADAINGFQLNGKTIKLKGGCVHHDNGPLGAKAYDRAEERKVELLKASGYNAIRCSHNPPSTAFLDACDRLGMLVIDEAFDIWKDGKNPEDYHLYFNEWWQRDLESMLYRDRNHPSVIMWSTGNEIPHREKPEVAKVARMLRDHIRSIDTTRFVTCGVNGIAPDKDTFLATLDIAGYNYARTKYVEDHERVPQRVMMATESFAIEAADYWMEVTDHPWVIGDFVWTAFDYIGEASIGWLGYPQRQSFYPWHLAYCGDIDVCGWKRPQSYYRDALWMPEQLSLFVKPPVPSFDTNAHKVEWSQWEWHDARDSWNWTGYEGKPLDVTVYTSYEAAELFLNGRSLGRRTAGRSGKFMAAWQVPYSPGKLSVVGYNGKKRSKEVALNTAGKVTQLKLTTDRQQIVANGQDLSYVTITLQDAARNIVPDADALLKFSISGPGTIVGVGNANPMSTESYQLSQRKAWRGKCLVIIKSDKQPGDITLQVNAADLPATQVKITSTQPNE</sequence>
<proteinExistence type="inferred from homology"/>
<dbReference type="InterPro" id="IPR036156">
    <property type="entry name" value="Beta-gal/glucu_dom_sf"/>
</dbReference>